<dbReference type="SUPFAM" id="SSF75217">
    <property type="entry name" value="alpha/beta knot"/>
    <property type="match status" value="1"/>
</dbReference>
<dbReference type="InterPro" id="IPR029028">
    <property type="entry name" value="Alpha/beta_knot_MTases"/>
</dbReference>
<dbReference type="GO" id="GO:0008173">
    <property type="term" value="F:RNA methyltransferase activity"/>
    <property type="evidence" value="ECO:0007669"/>
    <property type="project" value="InterPro"/>
</dbReference>
<proteinExistence type="predicted"/>
<reference evidence="4 5" key="1">
    <citation type="submission" date="2015-10" db="EMBL/GenBank/DDBJ databases">
        <title>Butyribacter intestini gen. nov., sp. nov., a butyric acid-producing bacterium of the family Lachnospiraceae isolated from the human faeces.</title>
        <authorList>
            <person name="Zou Y."/>
            <person name="Xue W."/>
            <person name="Luo G."/>
            <person name="Lv M."/>
        </authorList>
    </citation>
    <scope>NUCLEOTIDE SEQUENCE [LARGE SCALE GENOMIC DNA]</scope>
    <source>
        <strain evidence="4 5">TF01-11</strain>
    </source>
</reference>
<dbReference type="PANTHER" id="PTHR43191:SF2">
    <property type="entry name" value="RRNA METHYLTRANSFERASE 3, MITOCHONDRIAL"/>
    <property type="match status" value="1"/>
</dbReference>
<dbReference type="EMBL" id="LLKB01000001">
    <property type="protein sequence ID" value="KQC85893.1"/>
    <property type="molecule type" value="Genomic_DNA"/>
</dbReference>
<dbReference type="InterPro" id="IPR029026">
    <property type="entry name" value="tRNA_m1G_MTases_N"/>
</dbReference>
<keyword evidence="1" id="KW-0489">Methyltransferase</keyword>
<protein>
    <recommendedName>
        <fullName evidence="3">tRNA/rRNA methyltransferase SpoU type domain-containing protein</fullName>
    </recommendedName>
</protein>
<evidence type="ECO:0000256" key="2">
    <source>
        <dbReference type="ARBA" id="ARBA00022679"/>
    </source>
</evidence>
<dbReference type="Proteomes" id="UP000050833">
    <property type="component" value="Unassembled WGS sequence"/>
</dbReference>
<dbReference type="AlphaFoldDB" id="A0AAW3JV28"/>
<keyword evidence="5" id="KW-1185">Reference proteome</keyword>
<dbReference type="CDD" id="cd18082">
    <property type="entry name" value="SpoU-like_family"/>
    <property type="match status" value="1"/>
</dbReference>
<dbReference type="Pfam" id="PF00588">
    <property type="entry name" value="SpoU_methylase"/>
    <property type="match status" value="1"/>
</dbReference>
<evidence type="ECO:0000259" key="3">
    <source>
        <dbReference type="Pfam" id="PF00588"/>
    </source>
</evidence>
<dbReference type="GO" id="GO:0032259">
    <property type="term" value="P:methylation"/>
    <property type="evidence" value="ECO:0007669"/>
    <property type="project" value="UniProtKB-KW"/>
</dbReference>
<evidence type="ECO:0000313" key="4">
    <source>
        <dbReference type="EMBL" id="KQC85893.1"/>
    </source>
</evidence>
<dbReference type="InterPro" id="IPR051259">
    <property type="entry name" value="rRNA_Methyltransferase"/>
</dbReference>
<dbReference type="GO" id="GO:0003723">
    <property type="term" value="F:RNA binding"/>
    <property type="evidence" value="ECO:0007669"/>
    <property type="project" value="InterPro"/>
</dbReference>
<dbReference type="Gene3D" id="3.40.1280.10">
    <property type="match status" value="1"/>
</dbReference>
<gene>
    <name evidence="4" type="ORF">APZ18_01445</name>
</gene>
<name>A0AAW3JV28_9FIRM</name>
<sequence>MAAYKRYRKEDSVSYSLGITLTFELLKFKTEYVNRVFVHSAMKQGDTLDKLLKLCKDSDIEVVYADKIFNVLSQKDNCYVIGEFRKFESGLDKDSSHIVLVNPSNAGNMGTIMRSALGFEMNRMAIIRPAVDAFDPKVVRASMGAIFSTEFVYFDSFDEYMKKYGDRELYPFMLDAKIKLHDVKPQGKFSLIFGNEATGLPHEFSKIGKSVIIPHSDRIDSLNLPIAASIAMYEATKADF</sequence>
<keyword evidence="2" id="KW-0808">Transferase</keyword>
<comment type="caution">
    <text evidence="4">The sequence shown here is derived from an EMBL/GenBank/DDBJ whole genome shotgun (WGS) entry which is preliminary data.</text>
</comment>
<accession>A0AAW3JV28</accession>
<evidence type="ECO:0000313" key="5">
    <source>
        <dbReference type="Proteomes" id="UP000050833"/>
    </source>
</evidence>
<organism evidence="4 5">
    <name type="scientific">Butyribacter intestini</name>
    <dbReference type="NCBI Taxonomy" id="1703332"/>
    <lineage>
        <taxon>Bacteria</taxon>
        <taxon>Bacillati</taxon>
        <taxon>Bacillota</taxon>
        <taxon>Clostridia</taxon>
        <taxon>Lachnospirales</taxon>
        <taxon>Lachnospiraceae</taxon>
        <taxon>Butyribacter</taxon>
    </lineage>
</organism>
<feature type="domain" description="tRNA/rRNA methyltransferase SpoU type" evidence="3">
    <location>
        <begin position="97"/>
        <end position="233"/>
    </location>
</feature>
<dbReference type="RefSeq" id="WP_055940955.1">
    <property type="nucleotide sequence ID" value="NZ_JAQDCV010000010.1"/>
</dbReference>
<dbReference type="GO" id="GO:0006396">
    <property type="term" value="P:RNA processing"/>
    <property type="evidence" value="ECO:0007669"/>
    <property type="project" value="InterPro"/>
</dbReference>
<dbReference type="InterPro" id="IPR001537">
    <property type="entry name" value="SpoU_MeTrfase"/>
</dbReference>
<evidence type="ECO:0000256" key="1">
    <source>
        <dbReference type="ARBA" id="ARBA00022603"/>
    </source>
</evidence>
<dbReference type="PANTHER" id="PTHR43191">
    <property type="entry name" value="RRNA METHYLTRANSFERASE 3"/>
    <property type="match status" value="1"/>
</dbReference>